<organism evidence="12 13">
    <name type="scientific">Pseudoroseicyclus aestuarii</name>
    <dbReference type="NCBI Taxonomy" id="1795041"/>
    <lineage>
        <taxon>Bacteria</taxon>
        <taxon>Pseudomonadati</taxon>
        <taxon>Pseudomonadota</taxon>
        <taxon>Alphaproteobacteria</taxon>
        <taxon>Rhodobacterales</taxon>
        <taxon>Paracoccaceae</taxon>
        <taxon>Pseudoroseicyclus</taxon>
    </lineage>
</organism>
<dbReference type="InterPro" id="IPR011527">
    <property type="entry name" value="ABC1_TM_dom"/>
</dbReference>
<comment type="caution">
    <text evidence="12">The sequence shown here is derived from an EMBL/GenBank/DDBJ whole genome shotgun (WGS) entry which is preliminary data.</text>
</comment>
<keyword evidence="3" id="KW-1003">Cell membrane</keyword>
<keyword evidence="7 9" id="KW-1133">Transmembrane helix</keyword>
<dbReference type="PROSITE" id="PS50929">
    <property type="entry name" value="ABC_TM1F"/>
    <property type="match status" value="1"/>
</dbReference>
<evidence type="ECO:0000313" key="13">
    <source>
        <dbReference type="Proteomes" id="UP000248311"/>
    </source>
</evidence>
<dbReference type="SUPFAM" id="SSF90123">
    <property type="entry name" value="ABC transporter transmembrane region"/>
    <property type="match status" value="1"/>
</dbReference>
<evidence type="ECO:0000259" key="11">
    <source>
        <dbReference type="PROSITE" id="PS50929"/>
    </source>
</evidence>
<dbReference type="CDD" id="cd18552">
    <property type="entry name" value="ABC_6TM_MsbA_like"/>
    <property type="match status" value="1"/>
</dbReference>
<evidence type="ECO:0000256" key="8">
    <source>
        <dbReference type="ARBA" id="ARBA00023136"/>
    </source>
</evidence>
<dbReference type="SUPFAM" id="SSF52540">
    <property type="entry name" value="P-loop containing nucleoside triphosphate hydrolases"/>
    <property type="match status" value="1"/>
</dbReference>
<dbReference type="GO" id="GO:0016887">
    <property type="term" value="F:ATP hydrolysis activity"/>
    <property type="evidence" value="ECO:0007669"/>
    <property type="project" value="InterPro"/>
</dbReference>
<accession>A0A318SYL7</accession>
<feature type="transmembrane region" description="Helical" evidence="9">
    <location>
        <begin position="36"/>
        <end position="57"/>
    </location>
</feature>
<dbReference type="PROSITE" id="PS00211">
    <property type="entry name" value="ABC_TRANSPORTER_1"/>
    <property type="match status" value="1"/>
</dbReference>
<dbReference type="Pfam" id="PF00005">
    <property type="entry name" value="ABC_tran"/>
    <property type="match status" value="1"/>
</dbReference>
<sequence length="597" mass="64940">MKMPRPDPDDSPHTEAARGLFVWLWQHYLKRHWKQLTLALILMTIEGGSLGLFAGMIEPMFDRAFVQGESSILWLVGLGMFGIFAMRGISSLGQRVMMTSVRERTMERLRGDLLRHIMRLDGAWHQSHPPGYLIERVQGDVAAINQIWSSIVTGAGRDAVSVIALFVVAMRVDVWWTLTALVGVPVLILPSLVLQRYVRKRARAAREISGLMSTRLDEVFHGIAPIKLNGLEAYQSRRYDKLARSRVRAQVRSSLGQGTIPAMVDIMAGLGFLGVLYVGGTQIAAGDKTVGEFMAFFTAMGLVFEPLRRLGNMSGLWQNAAAGIERVRSVLNAEPKVVSPARPREPEGSPPEVALTDVHLHYGDLPVLHGVSFTAAAGKTTALVGASGAGKSTVFNLLTRLIDPASGEVRIGGLPVQQMTLERLRAEIAVVSQDALLFDESLRDNVLLGREGVTDKRLKEVLDAAHVSDFLPQLSQGLDTPVGTRGSALSGGQRQRVAIARALLRDAPVLLLDEATSALDTRSEAMVQAALDRLSEGRTTLVIAHRLSTIADADKIVVMEHGRVVAQGTHAELIARGGLYADLHALQMRSHSTGEDT</sequence>
<evidence type="ECO:0000256" key="2">
    <source>
        <dbReference type="ARBA" id="ARBA00022448"/>
    </source>
</evidence>
<keyword evidence="8 9" id="KW-0472">Membrane</keyword>
<dbReference type="InterPro" id="IPR039421">
    <property type="entry name" value="Type_1_exporter"/>
</dbReference>
<feature type="transmembrane region" description="Helical" evidence="9">
    <location>
        <begin position="72"/>
        <end position="89"/>
    </location>
</feature>
<name>A0A318SYL7_9RHOB</name>
<proteinExistence type="predicted"/>
<dbReference type="InterPro" id="IPR036640">
    <property type="entry name" value="ABC1_TM_sf"/>
</dbReference>
<keyword evidence="4 9" id="KW-0812">Transmembrane</keyword>
<dbReference type="InterPro" id="IPR027417">
    <property type="entry name" value="P-loop_NTPase"/>
</dbReference>
<dbReference type="InterPro" id="IPR003439">
    <property type="entry name" value="ABC_transporter-like_ATP-bd"/>
</dbReference>
<dbReference type="Gene3D" id="1.20.1560.10">
    <property type="entry name" value="ABC transporter type 1, transmembrane domain"/>
    <property type="match status" value="1"/>
</dbReference>
<dbReference type="PROSITE" id="PS50893">
    <property type="entry name" value="ABC_TRANSPORTER_2"/>
    <property type="match status" value="1"/>
</dbReference>
<dbReference type="EMBL" id="QJTE01000001">
    <property type="protein sequence ID" value="PYE85456.1"/>
    <property type="molecule type" value="Genomic_DNA"/>
</dbReference>
<comment type="subcellular location">
    <subcellularLocation>
        <location evidence="1">Cell membrane</location>
        <topology evidence="1">Multi-pass membrane protein</topology>
    </subcellularLocation>
</comment>
<evidence type="ECO:0000256" key="5">
    <source>
        <dbReference type="ARBA" id="ARBA00022741"/>
    </source>
</evidence>
<evidence type="ECO:0000256" key="9">
    <source>
        <dbReference type="SAM" id="Phobius"/>
    </source>
</evidence>
<dbReference type="InterPro" id="IPR017871">
    <property type="entry name" value="ABC_transporter-like_CS"/>
</dbReference>
<keyword evidence="6 12" id="KW-0067">ATP-binding</keyword>
<dbReference type="Pfam" id="PF00664">
    <property type="entry name" value="ABC_membrane"/>
    <property type="match status" value="1"/>
</dbReference>
<feature type="transmembrane region" description="Helical" evidence="9">
    <location>
        <begin position="258"/>
        <end position="278"/>
    </location>
</feature>
<dbReference type="Gene3D" id="3.40.50.300">
    <property type="entry name" value="P-loop containing nucleotide triphosphate hydrolases"/>
    <property type="match status" value="1"/>
</dbReference>
<dbReference type="GO" id="GO:0005886">
    <property type="term" value="C:plasma membrane"/>
    <property type="evidence" value="ECO:0007669"/>
    <property type="project" value="UniProtKB-SubCell"/>
</dbReference>
<evidence type="ECO:0000259" key="10">
    <source>
        <dbReference type="PROSITE" id="PS50893"/>
    </source>
</evidence>
<dbReference type="PANTHER" id="PTHR43394">
    <property type="entry name" value="ATP-DEPENDENT PERMEASE MDL1, MITOCHONDRIAL"/>
    <property type="match status" value="1"/>
</dbReference>
<keyword evidence="5" id="KW-0547">Nucleotide-binding</keyword>
<feature type="transmembrane region" description="Helical" evidence="9">
    <location>
        <begin position="174"/>
        <end position="194"/>
    </location>
</feature>
<dbReference type="GO" id="GO:0005524">
    <property type="term" value="F:ATP binding"/>
    <property type="evidence" value="ECO:0007669"/>
    <property type="project" value="UniProtKB-KW"/>
</dbReference>
<dbReference type="AlphaFoldDB" id="A0A318SYL7"/>
<gene>
    <name evidence="12" type="ORF">DFP88_101122</name>
</gene>
<keyword evidence="2" id="KW-0813">Transport</keyword>
<dbReference type="Proteomes" id="UP000248311">
    <property type="component" value="Unassembled WGS sequence"/>
</dbReference>
<evidence type="ECO:0000256" key="7">
    <source>
        <dbReference type="ARBA" id="ARBA00022989"/>
    </source>
</evidence>
<feature type="domain" description="ABC transporter" evidence="10">
    <location>
        <begin position="353"/>
        <end position="586"/>
    </location>
</feature>
<evidence type="ECO:0000313" key="12">
    <source>
        <dbReference type="EMBL" id="PYE85456.1"/>
    </source>
</evidence>
<evidence type="ECO:0000256" key="1">
    <source>
        <dbReference type="ARBA" id="ARBA00004651"/>
    </source>
</evidence>
<dbReference type="FunFam" id="3.40.50.300:FF:000221">
    <property type="entry name" value="Multidrug ABC transporter ATP-binding protein"/>
    <property type="match status" value="1"/>
</dbReference>
<evidence type="ECO:0000256" key="4">
    <source>
        <dbReference type="ARBA" id="ARBA00022692"/>
    </source>
</evidence>
<keyword evidence="13" id="KW-1185">Reference proteome</keyword>
<evidence type="ECO:0000256" key="6">
    <source>
        <dbReference type="ARBA" id="ARBA00022840"/>
    </source>
</evidence>
<dbReference type="PANTHER" id="PTHR43394:SF1">
    <property type="entry name" value="ATP-BINDING CASSETTE SUB-FAMILY B MEMBER 10, MITOCHONDRIAL"/>
    <property type="match status" value="1"/>
</dbReference>
<dbReference type="SMART" id="SM00382">
    <property type="entry name" value="AAA"/>
    <property type="match status" value="1"/>
</dbReference>
<dbReference type="GO" id="GO:0015421">
    <property type="term" value="F:ABC-type oligopeptide transporter activity"/>
    <property type="evidence" value="ECO:0007669"/>
    <property type="project" value="TreeGrafter"/>
</dbReference>
<protein>
    <submittedName>
        <fullName evidence="12">ATP-binding cassette subfamily B protein</fullName>
    </submittedName>
</protein>
<feature type="domain" description="ABC transmembrane type-1" evidence="11">
    <location>
        <begin position="38"/>
        <end position="319"/>
    </location>
</feature>
<dbReference type="InterPro" id="IPR003593">
    <property type="entry name" value="AAA+_ATPase"/>
</dbReference>
<reference evidence="12 13" key="1">
    <citation type="submission" date="2018-06" db="EMBL/GenBank/DDBJ databases">
        <title>Genomic Encyclopedia of Type Strains, Phase III (KMG-III): the genomes of soil and plant-associated and newly described type strains.</title>
        <authorList>
            <person name="Whitman W."/>
        </authorList>
    </citation>
    <scope>NUCLEOTIDE SEQUENCE [LARGE SCALE GENOMIC DNA]</scope>
    <source>
        <strain evidence="12 13">CECT 9025</strain>
    </source>
</reference>
<evidence type="ECO:0000256" key="3">
    <source>
        <dbReference type="ARBA" id="ARBA00022475"/>
    </source>
</evidence>
<feature type="transmembrane region" description="Helical" evidence="9">
    <location>
        <begin position="147"/>
        <end position="168"/>
    </location>
</feature>